<dbReference type="HOGENOM" id="CLU_063096_0_0_1"/>
<dbReference type="AlphaFoldDB" id="A0A067LT42"/>
<organism evidence="3 4">
    <name type="scientific">Botryobasidium botryosum (strain FD-172 SS1)</name>
    <dbReference type="NCBI Taxonomy" id="930990"/>
    <lineage>
        <taxon>Eukaryota</taxon>
        <taxon>Fungi</taxon>
        <taxon>Dikarya</taxon>
        <taxon>Basidiomycota</taxon>
        <taxon>Agaricomycotina</taxon>
        <taxon>Agaricomycetes</taxon>
        <taxon>Cantharellales</taxon>
        <taxon>Botryobasidiaceae</taxon>
        <taxon>Botryobasidium</taxon>
    </lineage>
</organism>
<dbReference type="InParanoid" id="A0A067LT42"/>
<feature type="transmembrane region" description="Helical" evidence="2">
    <location>
        <begin position="174"/>
        <end position="195"/>
    </location>
</feature>
<feature type="region of interest" description="Disordered" evidence="1">
    <location>
        <begin position="209"/>
        <end position="295"/>
    </location>
</feature>
<evidence type="ECO:0000256" key="1">
    <source>
        <dbReference type="SAM" id="MobiDB-lite"/>
    </source>
</evidence>
<evidence type="ECO:0000256" key="2">
    <source>
        <dbReference type="SAM" id="Phobius"/>
    </source>
</evidence>
<dbReference type="OrthoDB" id="3352285at2759"/>
<sequence>MDTRPPPNAPPPPYALLNRVYRKSYRPIAIVCASFSCLYGLIWGAGALRDISSDKKYLPRFAGFDIALGIMYLAVALIEFYGILAASSQKLKLVRIYALLTIPAVLTIMTCEMMRIVLHFIFKNSLIDQCTQASTGATYSTGSFWGGFSRGTLTLRQAQQWCNDSWNRGTFADIAWFIAATIFGWLFSSVAFSYYHQLLQSPSRMAPSDQIRMGNFPPPQGPPPGPYNAPAYPPPEHAPPYDAQKPPGYDYGSSIGMSKNEKELGYQVGANDSFVEEDLSKHGPRVQPHGDDRHV</sequence>
<evidence type="ECO:0000313" key="3">
    <source>
        <dbReference type="EMBL" id="KDQ06443.1"/>
    </source>
</evidence>
<reference evidence="4" key="1">
    <citation type="journal article" date="2014" name="Proc. Natl. Acad. Sci. U.S.A.">
        <title>Extensive sampling of basidiomycete genomes demonstrates inadequacy of the white-rot/brown-rot paradigm for wood decay fungi.</title>
        <authorList>
            <person name="Riley R."/>
            <person name="Salamov A.A."/>
            <person name="Brown D.W."/>
            <person name="Nagy L.G."/>
            <person name="Floudas D."/>
            <person name="Held B.W."/>
            <person name="Levasseur A."/>
            <person name="Lombard V."/>
            <person name="Morin E."/>
            <person name="Otillar R."/>
            <person name="Lindquist E.A."/>
            <person name="Sun H."/>
            <person name="LaButti K.M."/>
            <person name="Schmutz J."/>
            <person name="Jabbour D."/>
            <person name="Luo H."/>
            <person name="Baker S.E."/>
            <person name="Pisabarro A.G."/>
            <person name="Walton J.D."/>
            <person name="Blanchette R.A."/>
            <person name="Henrissat B."/>
            <person name="Martin F."/>
            <person name="Cullen D."/>
            <person name="Hibbett D.S."/>
            <person name="Grigoriev I.V."/>
        </authorList>
    </citation>
    <scope>NUCLEOTIDE SEQUENCE [LARGE SCALE GENOMIC DNA]</scope>
    <source>
        <strain evidence="4">FD-172 SS1</strain>
    </source>
</reference>
<accession>A0A067LT42</accession>
<keyword evidence="2" id="KW-0472">Membrane</keyword>
<feature type="transmembrane region" description="Helical" evidence="2">
    <location>
        <begin position="28"/>
        <end position="46"/>
    </location>
</feature>
<feature type="transmembrane region" description="Helical" evidence="2">
    <location>
        <begin position="66"/>
        <end position="84"/>
    </location>
</feature>
<feature type="compositionally biased region" description="Pro residues" evidence="1">
    <location>
        <begin position="216"/>
        <end position="238"/>
    </location>
</feature>
<evidence type="ECO:0000313" key="4">
    <source>
        <dbReference type="Proteomes" id="UP000027195"/>
    </source>
</evidence>
<dbReference type="EMBL" id="KL198136">
    <property type="protein sequence ID" value="KDQ06443.1"/>
    <property type="molecule type" value="Genomic_DNA"/>
</dbReference>
<keyword evidence="2" id="KW-1133">Transmembrane helix</keyword>
<protein>
    <submittedName>
        <fullName evidence="3">Uncharacterized protein</fullName>
    </submittedName>
</protein>
<gene>
    <name evidence="3" type="ORF">BOTBODRAFT_39599</name>
</gene>
<proteinExistence type="predicted"/>
<dbReference type="Proteomes" id="UP000027195">
    <property type="component" value="Unassembled WGS sequence"/>
</dbReference>
<keyword evidence="2" id="KW-0812">Transmembrane</keyword>
<feature type="transmembrane region" description="Helical" evidence="2">
    <location>
        <begin position="96"/>
        <end position="118"/>
    </location>
</feature>
<name>A0A067LT42_BOTB1</name>
<keyword evidence="4" id="KW-1185">Reference proteome</keyword>